<dbReference type="GO" id="GO:0004615">
    <property type="term" value="F:phosphomannomutase activity"/>
    <property type="evidence" value="ECO:0007669"/>
    <property type="project" value="UniProtKB-EC"/>
</dbReference>
<dbReference type="InterPro" id="IPR023214">
    <property type="entry name" value="HAD_sf"/>
</dbReference>
<feature type="binding site" evidence="12">
    <location>
        <position position="35"/>
    </location>
    <ligand>
        <name>Mg(2+)</name>
        <dbReference type="ChEBI" id="CHEBI:18420"/>
        <label>1</label>
    </ligand>
</feature>
<dbReference type="GO" id="GO:0046872">
    <property type="term" value="F:metal ion binding"/>
    <property type="evidence" value="ECO:0007669"/>
    <property type="project" value="UniProtKB-KW"/>
</dbReference>
<comment type="similarity">
    <text evidence="3 13">Belongs to the eukaryotic PMM family.</text>
</comment>
<dbReference type="GO" id="GO:0005829">
    <property type="term" value="C:cytosol"/>
    <property type="evidence" value="ECO:0007669"/>
    <property type="project" value="TreeGrafter"/>
</dbReference>
<feature type="binding site" evidence="12">
    <location>
        <position position="249"/>
    </location>
    <ligand>
        <name>Mg(2+)</name>
        <dbReference type="ChEBI" id="CHEBI:18420"/>
        <label>1</label>
    </ligand>
</feature>
<comment type="pathway">
    <text evidence="2 13">Nucleotide-sugar biosynthesis; GDP-alpha-D-mannose biosynthesis; alpha-D-mannose 1-phosphate from D-fructose 6-phosphate: step 2/2.</text>
</comment>
<dbReference type="InterPro" id="IPR006379">
    <property type="entry name" value="HAD-SF_hydro_IIB"/>
</dbReference>
<evidence type="ECO:0000256" key="7">
    <source>
        <dbReference type="ARBA" id="ARBA00022723"/>
    </source>
</evidence>
<dbReference type="Gene3D" id="3.30.1240.20">
    <property type="match status" value="1"/>
</dbReference>
<evidence type="ECO:0000256" key="6">
    <source>
        <dbReference type="ARBA" id="ARBA00022490"/>
    </source>
</evidence>
<dbReference type="InterPro" id="IPR036412">
    <property type="entry name" value="HAD-like_sf"/>
</dbReference>
<dbReference type="SFLD" id="SFLDG01140">
    <property type="entry name" value="C2.B:_Phosphomannomutase_and_P"/>
    <property type="match status" value="1"/>
</dbReference>
<dbReference type="FunFam" id="3.30.1240.20:FF:000001">
    <property type="entry name" value="Phosphomannomutase"/>
    <property type="match status" value="1"/>
</dbReference>
<keyword evidence="6 13" id="KW-0963">Cytoplasm</keyword>
<dbReference type="Pfam" id="PF03332">
    <property type="entry name" value="PMM"/>
    <property type="match status" value="1"/>
</dbReference>
<dbReference type="GO" id="GO:0006487">
    <property type="term" value="P:protein N-linked glycosylation"/>
    <property type="evidence" value="ECO:0007669"/>
    <property type="project" value="TreeGrafter"/>
</dbReference>
<feature type="binding site" evidence="11">
    <location>
        <position position="162"/>
    </location>
    <ligand>
        <name>alpha-D-mannose 1-phosphate</name>
        <dbReference type="ChEBI" id="CHEBI:58409"/>
    </ligand>
</feature>
<comment type="subunit">
    <text evidence="4 13">Homodimer.</text>
</comment>
<dbReference type="SFLD" id="SFLDS00003">
    <property type="entry name" value="Haloacid_Dehalogenase"/>
    <property type="match status" value="1"/>
</dbReference>
<feature type="binding site" evidence="11">
    <location>
        <position position="209"/>
    </location>
    <ligand>
        <name>alpha-D-mannose 1-phosphate</name>
        <dbReference type="ChEBI" id="CHEBI:58409"/>
    </ligand>
</feature>
<evidence type="ECO:0000313" key="14">
    <source>
        <dbReference type="EMBL" id="KAG2181585.1"/>
    </source>
</evidence>
<dbReference type="SFLD" id="SFLDF00445">
    <property type="entry name" value="alpha-phosphomannomutase"/>
    <property type="match status" value="1"/>
</dbReference>
<comment type="catalytic activity">
    <reaction evidence="13">
        <text>alpha-D-mannose 1-phosphate = D-mannose 6-phosphate</text>
        <dbReference type="Rhea" id="RHEA:11140"/>
        <dbReference type="ChEBI" id="CHEBI:58409"/>
        <dbReference type="ChEBI" id="CHEBI:58735"/>
        <dbReference type="EC" id="5.4.2.8"/>
    </reaction>
</comment>
<dbReference type="CDD" id="cd02585">
    <property type="entry name" value="HAD_PMM"/>
    <property type="match status" value="1"/>
</dbReference>
<feature type="binding site" evidence="11">
    <location>
        <position position="151"/>
    </location>
    <ligand>
        <name>alpha-D-mannose 1-phosphate</name>
        <dbReference type="ChEBI" id="CHEBI:58409"/>
    </ligand>
</feature>
<organism evidence="14 15">
    <name type="scientific">Umbelopsis vinacea</name>
    <dbReference type="NCBI Taxonomy" id="44442"/>
    <lineage>
        <taxon>Eukaryota</taxon>
        <taxon>Fungi</taxon>
        <taxon>Fungi incertae sedis</taxon>
        <taxon>Mucoromycota</taxon>
        <taxon>Mucoromycotina</taxon>
        <taxon>Umbelopsidomycetes</taxon>
        <taxon>Umbelopsidales</taxon>
        <taxon>Umbelopsidaceae</taxon>
        <taxon>Umbelopsis</taxon>
    </lineage>
</organism>
<evidence type="ECO:0000256" key="2">
    <source>
        <dbReference type="ARBA" id="ARBA00004699"/>
    </source>
</evidence>
<comment type="function">
    <text evidence="13">Involved in the synthesis of the GDP-mannose and dolichol-phosphate-mannose required for a number of critical mannosyl transfer reactions.</text>
</comment>
<dbReference type="SFLD" id="SFLDG01143">
    <property type="entry name" value="C2.B.3:_Phosphomannomutase_Lik"/>
    <property type="match status" value="1"/>
</dbReference>
<dbReference type="Proteomes" id="UP000612746">
    <property type="component" value="Unassembled WGS sequence"/>
</dbReference>
<keyword evidence="15" id="KW-1185">Reference proteome</keyword>
<evidence type="ECO:0000256" key="1">
    <source>
        <dbReference type="ARBA" id="ARBA00004496"/>
    </source>
</evidence>
<sequence>STAEQSTTLVFIIMSSTTSFADRKRPDTICLFDVDGTLTPARLSMSDEMRALLQKLRKECVVGFVGGSDFPKQEEQLGSTVLADFDYCFSENGLTAFCLGEKLPAQLTQVTIQSFIEWIGDEEYNKLVNFILRYIADMDLPKKRGTFVEFRKGMINVSPIGRNCSQEERNEFEKYDLARGLRKKFVSDLRAAFSHLELTFSIGGQISFDVFPTGWDKTYCLRHIKDQGFTKIHFFGDKTYEGGNDYEIYSHPAVEGHSVKNPEETMKILNELFF</sequence>
<evidence type="ECO:0000256" key="8">
    <source>
        <dbReference type="ARBA" id="ARBA00022842"/>
    </source>
</evidence>
<dbReference type="SUPFAM" id="SSF56784">
    <property type="entry name" value="HAD-like"/>
    <property type="match status" value="1"/>
</dbReference>
<accession>A0A8H7PX95</accession>
<evidence type="ECO:0000256" key="10">
    <source>
        <dbReference type="PIRSR" id="PIRSR605002-1"/>
    </source>
</evidence>
<feature type="binding site" evidence="11">
    <location>
        <position position="42"/>
    </location>
    <ligand>
        <name>alpha-D-mannose 1-phosphate</name>
        <dbReference type="ChEBI" id="CHEBI:58409"/>
    </ligand>
</feature>
<comment type="subcellular location">
    <subcellularLocation>
        <location evidence="1 13">Cytoplasm</location>
    </subcellularLocation>
</comment>
<feature type="active site" description="Proton donor/acceptor" evidence="10">
    <location>
        <position position="35"/>
    </location>
</feature>
<feature type="binding site" evidence="11">
    <location>
        <position position="207"/>
    </location>
    <ligand>
        <name>alpha-D-mannose 1-phosphate</name>
        <dbReference type="ChEBI" id="CHEBI:58409"/>
    </ligand>
</feature>
<evidence type="ECO:0000256" key="11">
    <source>
        <dbReference type="PIRSR" id="PIRSR605002-2"/>
    </source>
</evidence>
<dbReference type="Gene3D" id="3.40.50.1000">
    <property type="entry name" value="HAD superfamily/HAD-like"/>
    <property type="match status" value="1"/>
</dbReference>
<dbReference type="NCBIfam" id="TIGR01484">
    <property type="entry name" value="HAD-SF-IIB"/>
    <property type="match status" value="1"/>
</dbReference>
<dbReference type="EMBL" id="JAEPRA010000008">
    <property type="protein sequence ID" value="KAG2181585.1"/>
    <property type="molecule type" value="Genomic_DNA"/>
</dbReference>
<evidence type="ECO:0000256" key="5">
    <source>
        <dbReference type="ARBA" id="ARBA00012730"/>
    </source>
</evidence>
<keyword evidence="9 13" id="KW-0413">Isomerase</keyword>
<dbReference type="OrthoDB" id="10264771at2759"/>
<dbReference type="PANTHER" id="PTHR10466:SF0">
    <property type="entry name" value="PHOSPHOMANNOMUTASE"/>
    <property type="match status" value="1"/>
</dbReference>
<keyword evidence="8 12" id="KW-0460">Magnesium</keyword>
<keyword evidence="7 12" id="KW-0479">Metal-binding</keyword>
<dbReference type="EC" id="5.4.2.8" evidence="5 13"/>
<proteinExistence type="inferred from homology"/>
<evidence type="ECO:0000256" key="4">
    <source>
        <dbReference type="ARBA" id="ARBA00011738"/>
    </source>
</evidence>
<feature type="non-terminal residue" evidence="14">
    <location>
        <position position="1"/>
    </location>
</feature>
<dbReference type="GO" id="GO:0006013">
    <property type="term" value="P:mannose metabolic process"/>
    <property type="evidence" value="ECO:0007669"/>
    <property type="project" value="TreeGrafter"/>
</dbReference>
<dbReference type="UniPathway" id="UPA00126">
    <property type="reaction ID" value="UER00424"/>
</dbReference>
<evidence type="ECO:0000256" key="13">
    <source>
        <dbReference type="RuleBase" id="RU361118"/>
    </source>
</evidence>
<dbReference type="AlphaFoldDB" id="A0A8H7PX95"/>
<feature type="active site" description="Nucleophile" evidence="10">
    <location>
        <position position="33"/>
    </location>
</feature>
<dbReference type="PANTHER" id="PTHR10466">
    <property type="entry name" value="PHOSPHOMANNOMUTASE"/>
    <property type="match status" value="1"/>
</dbReference>
<comment type="caution">
    <text evidence="14">The sequence shown here is derived from an EMBL/GenBank/DDBJ whole genome shotgun (WGS) entry which is preliminary data.</text>
</comment>
<feature type="binding site" evidence="11">
    <location>
        <position position="169"/>
    </location>
    <ligand>
        <name>alpha-D-mannose 1-phosphate</name>
        <dbReference type="ChEBI" id="CHEBI:58409"/>
    </ligand>
</feature>
<protein>
    <recommendedName>
        <fullName evidence="5 13">Phosphomannomutase</fullName>
        <ecNumber evidence="5 13">5.4.2.8</ecNumber>
    </recommendedName>
</protein>
<evidence type="ECO:0000313" key="15">
    <source>
        <dbReference type="Proteomes" id="UP000612746"/>
    </source>
</evidence>
<evidence type="ECO:0000256" key="9">
    <source>
        <dbReference type="ARBA" id="ARBA00023235"/>
    </source>
</evidence>
<feature type="binding site" evidence="12">
    <location>
        <position position="237"/>
    </location>
    <ligand>
        <name>Mg(2+)</name>
        <dbReference type="ChEBI" id="CHEBI:18420"/>
        <label>1</label>
    </ligand>
</feature>
<evidence type="ECO:0000256" key="12">
    <source>
        <dbReference type="PIRSR" id="PIRSR605002-3"/>
    </source>
</evidence>
<comment type="cofactor">
    <cofactor evidence="12">
        <name>Mg(2+)</name>
        <dbReference type="ChEBI" id="CHEBI:18420"/>
    </cofactor>
</comment>
<gene>
    <name evidence="14" type="ORF">INT44_008400</name>
</gene>
<evidence type="ECO:0000256" key="3">
    <source>
        <dbReference type="ARBA" id="ARBA00009736"/>
    </source>
</evidence>
<dbReference type="InterPro" id="IPR043169">
    <property type="entry name" value="PMM_cap"/>
</dbReference>
<reference evidence="14" key="1">
    <citation type="submission" date="2020-12" db="EMBL/GenBank/DDBJ databases">
        <title>Metabolic potential, ecology and presence of endohyphal bacteria is reflected in genomic diversity of Mucoromycotina.</title>
        <authorList>
            <person name="Muszewska A."/>
            <person name="Okrasinska A."/>
            <person name="Steczkiewicz K."/>
            <person name="Drgas O."/>
            <person name="Orlowska M."/>
            <person name="Perlinska-Lenart U."/>
            <person name="Aleksandrzak-Piekarczyk T."/>
            <person name="Szatraj K."/>
            <person name="Zielenkiewicz U."/>
            <person name="Pilsyk S."/>
            <person name="Malc E."/>
            <person name="Mieczkowski P."/>
            <person name="Kruszewska J.S."/>
            <person name="Biernat P."/>
            <person name="Pawlowska J."/>
        </authorList>
    </citation>
    <scope>NUCLEOTIDE SEQUENCE</scope>
    <source>
        <strain evidence="14">WA0000051536</strain>
    </source>
</reference>
<dbReference type="GO" id="GO:0009298">
    <property type="term" value="P:GDP-mannose biosynthetic process"/>
    <property type="evidence" value="ECO:0007669"/>
    <property type="project" value="UniProtKB-UniPathway"/>
</dbReference>
<dbReference type="InterPro" id="IPR005002">
    <property type="entry name" value="PMM"/>
</dbReference>
<feature type="binding site" evidence="12">
    <location>
        <position position="33"/>
    </location>
    <ligand>
        <name>Mg(2+)</name>
        <dbReference type="ChEBI" id="CHEBI:18420"/>
        <label>1</label>
    </ligand>
</feature>
<name>A0A8H7PX95_9FUNG</name>